<reference evidence="1" key="1">
    <citation type="submission" date="2015-06" db="EMBL/GenBank/DDBJ databases">
        <authorList>
            <person name="Urmite Genomes Urmite Genomes"/>
        </authorList>
    </citation>
    <scope>NUCLEOTIDE SEQUENCE [LARGE SCALE GENOMIC DNA]</scope>
    <source>
        <strain evidence="1">CSUR P1867</strain>
    </source>
</reference>
<name>A0A0G4QD59_9GAMM</name>
<dbReference type="AlphaFoldDB" id="A0A0G4QD59"/>
<reference evidence="2 4" key="3">
    <citation type="submission" date="2020-12" db="EMBL/GenBank/DDBJ databases">
        <title>Enhanced detection system for hospital associated transmission using whole genome sequencing surveillance.</title>
        <authorList>
            <person name="Harrison L.H."/>
            <person name="Van Tyne D."/>
            <person name="Marsh J.W."/>
            <person name="Griffith M.P."/>
            <person name="Snyder D.J."/>
            <person name="Cooper V.S."/>
            <person name="Mustapha M."/>
        </authorList>
    </citation>
    <scope>NUCLEOTIDE SEQUENCE [LARGE SCALE GENOMIC DNA]</scope>
    <source>
        <strain evidence="2 4">PR00195</strain>
    </source>
</reference>
<dbReference type="EMBL" id="JAEKCB010000008">
    <property type="protein sequence ID" value="MBJ2119011.1"/>
    <property type="molecule type" value="Genomic_DNA"/>
</dbReference>
<evidence type="ECO:0000313" key="2">
    <source>
        <dbReference type="EMBL" id="MBJ2119011.1"/>
    </source>
</evidence>
<evidence type="ECO:0000313" key="4">
    <source>
        <dbReference type="Proteomes" id="UP000619976"/>
    </source>
</evidence>
<sequence>MKIDPSYTQPLSHLSSRINTDKTEAIENQPVPLPRATESDILAPFLNRDFYQQLQDQGINDTKAILNFLNQYDVMNDGNQTLKENRQRSILMYAHQQSVLDDTENKETINQALISFLSYQGFYHQFTLDLLGMTDNQEDYEGFFKPDSASFSF</sequence>
<dbReference type="Proteomes" id="UP000183920">
    <property type="component" value="Unassembled WGS sequence"/>
</dbReference>
<accession>A0A0G4QD59</accession>
<keyword evidence="4" id="KW-1185">Reference proteome</keyword>
<organism evidence="1 3">
    <name type="scientific">Proteus penneri</name>
    <dbReference type="NCBI Taxonomy" id="102862"/>
    <lineage>
        <taxon>Bacteria</taxon>
        <taxon>Pseudomonadati</taxon>
        <taxon>Pseudomonadota</taxon>
        <taxon>Gammaproteobacteria</taxon>
        <taxon>Enterobacterales</taxon>
        <taxon>Morganellaceae</taxon>
        <taxon>Proteus</taxon>
    </lineage>
</organism>
<dbReference type="Proteomes" id="UP000619976">
    <property type="component" value="Unassembled WGS sequence"/>
</dbReference>
<protein>
    <submittedName>
        <fullName evidence="1">Uncharacterized protein</fullName>
    </submittedName>
</protein>
<accession>A0A379EQD3</accession>
<dbReference type="EMBL" id="CVRY01000005">
    <property type="protein sequence ID" value="CRL63882.1"/>
    <property type="molecule type" value="Genomic_DNA"/>
</dbReference>
<dbReference type="GeneID" id="76524346"/>
<evidence type="ECO:0000313" key="3">
    <source>
        <dbReference type="Proteomes" id="UP000183920"/>
    </source>
</evidence>
<proteinExistence type="predicted"/>
<reference evidence="3" key="2">
    <citation type="submission" date="2015-06" db="EMBL/GenBank/DDBJ databases">
        <authorList>
            <person name="Urmite Genomes"/>
        </authorList>
    </citation>
    <scope>NUCLEOTIDE SEQUENCE [LARGE SCALE GENOMIC DNA]</scope>
    <source>
        <strain evidence="3">CSUR P1867</strain>
    </source>
</reference>
<evidence type="ECO:0000313" key="1">
    <source>
        <dbReference type="EMBL" id="CRL63882.1"/>
    </source>
</evidence>
<dbReference type="RefSeq" id="WP_072064455.1">
    <property type="nucleotide sequence ID" value="NZ_CAXOKJ010000011.1"/>
</dbReference>
<gene>
    <name evidence="1" type="ORF">BN1804_02712</name>
    <name evidence="2" type="ORF">JFQ69_15210</name>
</gene>